<dbReference type="InterPro" id="IPR011010">
    <property type="entry name" value="DNA_brk_join_enz"/>
</dbReference>
<dbReference type="Pfam" id="PF00589">
    <property type="entry name" value="Phage_integrase"/>
    <property type="match status" value="1"/>
</dbReference>
<protein>
    <submittedName>
        <fullName evidence="5">Integrase</fullName>
    </submittedName>
</protein>
<dbReference type="PROSITE" id="PS51898">
    <property type="entry name" value="TYR_RECOMBINASE"/>
    <property type="match status" value="1"/>
</dbReference>
<evidence type="ECO:0000313" key="6">
    <source>
        <dbReference type="Proteomes" id="UP001519332"/>
    </source>
</evidence>
<evidence type="ECO:0000256" key="3">
    <source>
        <dbReference type="ARBA" id="ARBA00023172"/>
    </source>
</evidence>
<evidence type="ECO:0000313" key="5">
    <source>
        <dbReference type="EMBL" id="MBP2330640.1"/>
    </source>
</evidence>
<comment type="caution">
    <text evidence="5">The sequence shown here is derived from an EMBL/GenBank/DDBJ whole genome shotgun (WGS) entry which is preliminary data.</text>
</comment>
<proteinExistence type="predicted"/>
<accession>A0ABS4U1Z4</accession>
<gene>
    <name evidence="5" type="ORF">JOF56_011025</name>
</gene>
<dbReference type="Pfam" id="PF14659">
    <property type="entry name" value="Phage_int_SAM_3"/>
    <property type="match status" value="1"/>
</dbReference>
<dbReference type="InterPro" id="IPR050090">
    <property type="entry name" value="Tyrosine_recombinase_XerCD"/>
</dbReference>
<evidence type="ECO:0000256" key="1">
    <source>
        <dbReference type="ARBA" id="ARBA00022908"/>
    </source>
</evidence>
<evidence type="ECO:0000259" key="4">
    <source>
        <dbReference type="PROSITE" id="PS51898"/>
    </source>
</evidence>
<keyword evidence="6" id="KW-1185">Reference proteome</keyword>
<evidence type="ECO:0000256" key="2">
    <source>
        <dbReference type="ARBA" id="ARBA00023125"/>
    </source>
</evidence>
<name>A0ABS4U1Z4_9PSEU</name>
<dbReference type="Gene3D" id="1.10.150.130">
    <property type="match status" value="1"/>
</dbReference>
<sequence length="446" mass="49889">MSRQKKNSRRGDPGSVFQRGNKWAYKFYGDPDPLTGKNKPITRSGFETEDDAWEAMREARSAIPAGKHVQPARRTVTQFFEEWFRYVRTSTEATTAANYEAHARAYVLPWIGQRQLQDIKPPVVAALYQQLLSSGRRKRDTNWEMYQIWKTHQEVSATELAEKVGITYAGARKAIRRYEVGRVPQAAALAGIAPKTVKTVHIMLGSAFTTAMVWRYLGANPTVGVKPPTVLKKPHRTWTPAQMTRFLEIARGDRFYALWVLVATTGMRRSELCGLRVDALDLTAASLRMASTRVVAGGSVEDGDGKTIGSRRLLSLDKFTVAVLREHLAHLDSNRKEWGQAYQDHGLVFCWEDGRPIYPDTITEMFNSLVDRAGVPLIKLHDVRHTYATVALRSGVHPKIVSSRLGHSTVAFTLDLYTADIPGLDRQAAEDISGLFLPPDPKEVGG</sequence>
<reference evidence="5 6" key="1">
    <citation type="submission" date="2021-03" db="EMBL/GenBank/DDBJ databases">
        <title>Sequencing the genomes of 1000 actinobacteria strains.</title>
        <authorList>
            <person name="Klenk H.-P."/>
        </authorList>
    </citation>
    <scope>NUCLEOTIDE SEQUENCE [LARGE SCALE GENOMIC DNA]</scope>
    <source>
        <strain evidence="5 6">DSM 46670</strain>
    </source>
</reference>
<dbReference type="SUPFAM" id="SSF56349">
    <property type="entry name" value="DNA breaking-rejoining enzymes"/>
    <property type="match status" value="1"/>
</dbReference>
<dbReference type="Proteomes" id="UP001519332">
    <property type="component" value="Unassembled WGS sequence"/>
</dbReference>
<feature type="domain" description="Tyr recombinase" evidence="4">
    <location>
        <begin position="233"/>
        <end position="430"/>
    </location>
</feature>
<dbReference type="InterPro" id="IPR004107">
    <property type="entry name" value="Integrase_SAM-like_N"/>
</dbReference>
<dbReference type="InterPro" id="IPR028259">
    <property type="entry name" value="AP2-like_int_N"/>
</dbReference>
<organism evidence="5 6">
    <name type="scientific">Kibdelosporangium banguiense</name>
    <dbReference type="NCBI Taxonomy" id="1365924"/>
    <lineage>
        <taxon>Bacteria</taxon>
        <taxon>Bacillati</taxon>
        <taxon>Actinomycetota</taxon>
        <taxon>Actinomycetes</taxon>
        <taxon>Pseudonocardiales</taxon>
        <taxon>Pseudonocardiaceae</taxon>
        <taxon>Kibdelosporangium</taxon>
    </lineage>
</organism>
<keyword evidence="2" id="KW-0238">DNA-binding</keyword>
<dbReference type="Gene3D" id="1.10.443.10">
    <property type="entry name" value="Intergrase catalytic core"/>
    <property type="match status" value="1"/>
</dbReference>
<keyword evidence="1" id="KW-0229">DNA integration</keyword>
<dbReference type="RefSeq" id="WP_209647258.1">
    <property type="nucleotide sequence ID" value="NZ_JAGINW010000001.1"/>
</dbReference>
<dbReference type="InterPro" id="IPR013762">
    <property type="entry name" value="Integrase-like_cat_sf"/>
</dbReference>
<dbReference type="Pfam" id="PF14657">
    <property type="entry name" value="Arm-DNA-bind_4"/>
    <property type="match status" value="1"/>
</dbReference>
<dbReference type="CDD" id="cd01189">
    <property type="entry name" value="INT_ICEBs1_C_like"/>
    <property type="match status" value="1"/>
</dbReference>
<dbReference type="InterPro" id="IPR002104">
    <property type="entry name" value="Integrase_catalytic"/>
</dbReference>
<dbReference type="InterPro" id="IPR010998">
    <property type="entry name" value="Integrase_recombinase_N"/>
</dbReference>
<keyword evidence="3" id="KW-0233">DNA recombination</keyword>
<dbReference type="PANTHER" id="PTHR30349">
    <property type="entry name" value="PHAGE INTEGRASE-RELATED"/>
    <property type="match status" value="1"/>
</dbReference>
<dbReference type="PANTHER" id="PTHR30349:SF91">
    <property type="entry name" value="INTA PROTEIN"/>
    <property type="match status" value="1"/>
</dbReference>
<dbReference type="EMBL" id="JAGINW010000001">
    <property type="protein sequence ID" value="MBP2330640.1"/>
    <property type="molecule type" value="Genomic_DNA"/>
</dbReference>